<dbReference type="InterPro" id="IPR050415">
    <property type="entry name" value="MRET"/>
</dbReference>
<name>A0ABW7STA9_9ACTN</name>
<sequence>MTPPRPDTTSLEPSWAAVAPHIHRAADHFWSTLTGRLRPGLPERDAPLFLATLGHLTAGDDTHAGRTALLAALAPTYQHLRLQPHHHQRIVDALVAAVARHNAGAWTPETAHHWDRRGKHALNLTHRAASRLNPGPAWTAAEVIDRDQPADTITILTLRPHRRLHYQAGQALPVSTPRRPGVWRWYSPANAPRPDGTIELHIRAITDGPVSPLLAHHTAVGEQVWLGAPHDMGLTLDPTHQGDLLLAAGGTGLAPLRAIVEHLAANSVRLHSTDQGDLILTAGGTGLAPLRAVTERLTGTGARRRVTLVVGARTMPDLYDSVALDKLATTHHDWLTVVPALSDEPFVEPTSQGDVLTLAIEHYQPGQHIYVAGPPDLITHARLHLPTAGIPQNHLHLAETFTRHTTPGRRGRENLMRAGACEPPPENGDPAVVASADALTRLGSERRRSHDA</sequence>
<dbReference type="PANTHER" id="PTHR47354">
    <property type="entry name" value="NADH OXIDOREDUCTASE HCR"/>
    <property type="match status" value="1"/>
</dbReference>
<evidence type="ECO:0000259" key="4">
    <source>
        <dbReference type="PROSITE" id="PS51384"/>
    </source>
</evidence>
<keyword evidence="3" id="KW-0411">Iron-sulfur</keyword>
<dbReference type="SUPFAM" id="SSF63380">
    <property type="entry name" value="Riboflavin synthase domain-like"/>
    <property type="match status" value="1"/>
</dbReference>
<dbReference type="InterPro" id="IPR017938">
    <property type="entry name" value="Riboflavin_synthase-like_b-brl"/>
</dbReference>
<dbReference type="EMBL" id="JBIRPU010000038">
    <property type="protein sequence ID" value="MFI0796954.1"/>
    <property type="molecule type" value="Genomic_DNA"/>
</dbReference>
<keyword evidence="2" id="KW-0001">2Fe-2S</keyword>
<gene>
    <name evidence="5" type="ORF">ACH4OY_30360</name>
</gene>
<dbReference type="Gene3D" id="2.40.30.10">
    <property type="entry name" value="Translation factors"/>
    <property type="match status" value="1"/>
</dbReference>
<comment type="cofactor">
    <cofactor evidence="1">
        <name>FAD</name>
        <dbReference type="ChEBI" id="CHEBI:57692"/>
    </cofactor>
</comment>
<dbReference type="Gene3D" id="3.40.50.80">
    <property type="entry name" value="Nucleotide-binding domain of ferredoxin-NADP reductase (FNR) module"/>
    <property type="match status" value="1"/>
</dbReference>
<comment type="caution">
    <text evidence="5">The sequence shown here is derived from an EMBL/GenBank/DDBJ whole genome shotgun (WGS) entry which is preliminary data.</text>
</comment>
<keyword evidence="2" id="KW-0479">Metal-binding</keyword>
<evidence type="ECO:0000313" key="6">
    <source>
        <dbReference type="Proteomes" id="UP001611075"/>
    </source>
</evidence>
<dbReference type="SUPFAM" id="SSF52343">
    <property type="entry name" value="Ferredoxin reductase-like, C-terminal NADP-linked domain"/>
    <property type="match status" value="2"/>
</dbReference>
<dbReference type="Pfam" id="PF00175">
    <property type="entry name" value="NAD_binding_1"/>
    <property type="match status" value="1"/>
</dbReference>
<protein>
    <submittedName>
        <fullName evidence="5">FAD-binding oxidoreductase</fullName>
    </submittedName>
</protein>
<dbReference type="PANTHER" id="PTHR47354:SF5">
    <property type="entry name" value="PROTEIN RFBI"/>
    <property type="match status" value="1"/>
</dbReference>
<accession>A0ABW7STA9</accession>
<dbReference type="InterPro" id="IPR039261">
    <property type="entry name" value="FNR_nucleotide-bd"/>
</dbReference>
<dbReference type="RefSeq" id="WP_396685531.1">
    <property type="nucleotide sequence ID" value="NZ_JBIRPU010000038.1"/>
</dbReference>
<dbReference type="InterPro" id="IPR001433">
    <property type="entry name" value="OxRdtase_FAD/NAD-bd"/>
</dbReference>
<dbReference type="PRINTS" id="PR00410">
    <property type="entry name" value="PHEHYDRXLASE"/>
</dbReference>
<proteinExistence type="predicted"/>
<feature type="domain" description="FAD-binding FR-type" evidence="4">
    <location>
        <begin position="136"/>
        <end position="236"/>
    </location>
</feature>
<organism evidence="5 6">
    <name type="scientific">Micromonospora rubida</name>
    <dbReference type="NCBI Taxonomy" id="2697657"/>
    <lineage>
        <taxon>Bacteria</taxon>
        <taxon>Bacillati</taxon>
        <taxon>Actinomycetota</taxon>
        <taxon>Actinomycetes</taxon>
        <taxon>Micromonosporales</taxon>
        <taxon>Micromonosporaceae</taxon>
        <taxon>Micromonospora</taxon>
    </lineage>
</organism>
<dbReference type="Proteomes" id="UP001611075">
    <property type="component" value="Unassembled WGS sequence"/>
</dbReference>
<evidence type="ECO:0000256" key="2">
    <source>
        <dbReference type="ARBA" id="ARBA00022714"/>
    </source>
</evidence>
<evidence type="ECO:0000256" key="1">
    <source>
        <dbReference type="ARBA" id="ARBA00001974"/>
    </source>
</evidence>
<dbReference type="InterPro" id="IPR017927">
    <property type="entry name" value="FAD-bd_FR_type"/>
</dbReference>
<keyword evidence="6" id="KW-1185">Reference proteome</keyword>
<dbReference type="PROSITE" id="PS51384">
    <property type="entry name" value="FAD_FR"/>
    <property type="match status" value="1"/>
</dbReference>
<dbReference type="Pfam" id="PF00970">
    <property type="entry name" value="FAD_binding_6"/>
    <property type="match status" value="1"/>
</dbReference>
<dbReference type="InterPro" id="IPR008333">
    <property type="entry name" value="Cbr1-like_FAD-bd_dom"/>
</dbReference>
<keyword evidence="2" id="KW-0408">Iron</keyword>
<evidence type="ECO:0000256" key="3">
    <source>
        <dbReference type="ARBA" id="ARBA00023014"/>
    </source>
</evidence>
<reference evidence="5 6" key="1">
    <citation type="submission" date="2024-10" db="EMBL/GenBank/DDBJ databases">
        <title>The Natural Products Discovery Center: Release of the First 8490 Sequenced Strains for Exploring Actinobacteria Biosynthetic Diversity.</title>
        <authorList>
            <person name="Kalkreuter E."/>
            <person name="Kautsar S.A."/>
            <person name="Yang D."/>
            <person name="Bader C.D."/>
            <person name="Teijaro C.N."/>
            <person name="Fluegel L."/>
            <person name="Davis C.M."/>
            <person name="Simpson J.R."/>
            <person name="Lauterbach L."/>
            <person name="Steele A.D."/>
            <person name="Gui C."/>
            <person name="Meng S."/>
            <person name="Li G."/>
            <person name="Viehrig K."/>
            <person name="Ye F."/>
            <person name="Su P."/>
            <person name="Kiefer A.F."/>
            <person name="Nichols A."/>
            <person name="Cepeda A.J."/>
            <person name="Yan W."/>
            <person name="Fan B."/>
            <person name="Jiang Y."/>
            <person name="Adhikari A."/>
            <person name="Zheng C.-J."/>
            <person name="Schuster L."/>
            <person name="Cowan T.M."/>
            <person name="Smanski M.J."/>
            <person name="Chevrette M.G."/>
            <person name="De Carvalho L.P.S."/>
            <person name="Shen B."/>
        </authorList>
    </citation>
    <scope>NUCLEOTIDE SEQUENCE [LARGE SCALE GENOMIC DNA]</scope>
    <source>
        <strain evidence="5 6">NPDC021253</strain>
    </source>
</reference>
<evidence type="ECO:0000313" key="5">
    <source>
        <dbReference type="EMBL" id="MFI0796954.1"/>
    </source>
</evidence>